<accession>A0ABD5PIJ3</accession>
<dbReference type="RefSeq" id="WP_267623042.1">
    <property type="nucleotide sequence ID" value="NZ_JAODIW010000007.1"/>
</dbReference>
<keyword evidence="2" id="KW-1185">Reference proteome</keyword>
<organism evidence="1 2">
    <name type="scientific">Halobium salinum</name>
    <dbReference type="NCBI Taxonomy" id="1364940"/>
    <lineage>
        <taxon>Archaea</taxon>
        <taxon>Methanobacteriati</taxon>
        <taxon>Methanobacteriota</taxon>
        <taxon>Stenosarchaea group</taxon>
        <taxon>Halobacteria</taxon>
        <taxon>Halobacteriales</taxon>
        <taxon>Haloferacaceae</taxon>
        <taxon>Halobium</taxon>
    </lineage>
</organism>
<evidence type="ECO:0000313" key="2">
    <source>
        <dbReference type="Proteomes" id="UP001595921"/>
    </source>
</evidence>
<reference evidence="1 2" key="1">
    <citation type="journal article" date="2019" name="Int. J. Syst. Evol. Microbiol.">
        <title>The Global Catalogue of Microorganisms (GCM) 10K type strain sequencing project: providing services to taxonomists for standard genome sequencing and annotation.</title>
        <authorList>
            <consortium name="The Broad Institute Genomics Platform"/>
            <consortium name="The Broad Institute Genome Sequencing Center for Infectious Disease"/>
            <person name="Wu L."/>
            <person name="Ma J."/>
        </authorList>
    </citation>
    <scope>NUCLEOTIDE SEQUENCE [LARGE SCALE GENOMIC DNA]</scope>
    <source>
        <strain evidence="1 2">CGMCC 1.12553</strain>
    </source>
</reference>
<dbReference type="AlphaFoldDB" id="A0ABD5PIJ3"/>
<proteinExistence type="predicted"/>
<name>A0ABD5PIJ3_9EURY</name>
<evidence type="ECO:0000313" key="1">
    <source>
        <dbReference type="EMBL" id="MFC4360276.1"/>
    </source>
</evidence>
<dbReference type="Proteomes" id="UP001595921">
    <property type="component" value="Unassembled WGS sequence"/>
</dbReference>
<gene>
    <name evidence="1" type="ORF">ACFO0N_20195</name>
</gene>
<sequence length="644" mass="74246">MTEDSLDGLEFSSGSEERTAGEFIDTIHDEDILYYYIQDAYEKTKSGIQIDADGKEEKIKTHAQVEVFQSTIQYVEAFGIYLLSYIKGKENLVDHLVEIRPKHLHRFFESLQDGEEDEYLQNQGIDEDYEAVLESLFGYAFIDEVGEEVSEEELREAIDQSIEVLDANIRRIGEFYLYFHDIYNAVKHGNRALPQLENGFKISRENEKDTELEVDLNFVLFLCRTQDWKPFLAGVPIDYLIDHSLKIAGKTHRVFSYLKKVSRAETSGEEIDLSFFRFEEADDEDEQEWITATSKSGVIILPKIEELEELQQPQEVKFPGRIELDHRTLYIKTQYDEETSEEYPLEVTTLQRGVVGLTPQPLLGVNFNFIVDELDVDQYFEYLNLQELELNGEGIDRIIIVDEQANQEIDTGTPENFDIPEELDYFLEWEELKQLYWLQQISGERIPIPLNVAKEQGDIINECIESDLEQDDAVAAVEELKTVGEKNHWTTVHVDLVTLDGRTLQSEPVCQIQGELIPDIEFYEDEHTEQFEEEWGDPGKDLQVVARGYEGGYEDLVEALSDHSSKVEEILEQLDLGADGPTPPKLVLHYEIGEPGFWFTEHTLRFQFLTNQIRINVKQSCPLCGNTIATDLRTHLVDDCNPSI</sequence>
<comment type="caution">
    <text evidence="1">The sequence shown here is derived from an EMBL/GenBank/DDBJ whole genome shotgun (WGS) entry which is preliminary data.</text>
</comment>
<protein>
    <submittedName>
        <fullName evidence="1">Uncharacterized protein</fullName>
    </submittedName>
</protein>
<dbReference type="EMBL" id="JBHSDS010000016">
    <property type="protein sequence ID" value="MFC4360276.1"/>
    <property type="molecule type" value="Genomic_DNA"/>
</dbReference>